<evidence type="ECO:0000313" key="1">
    <source>
        <dbReference type="EMBL" id="KAJ8337181.1"/>
    </source>
</evidence>
<reference evidence="1" key="1">
    <citation type="journal article" date="2023" name="Science">
        <title>Genome structures resolve the early diversification of teleost fishes.</title>
        <authorList>
            <person name="Parey E."/>
            <person name="Louis A."/>
            <person name="Montfort J."/>
            <person name="Bouchez O."/>
            <person name="Roques C."/>
            <person name="Iampietro C."/>
            <person name="Lluch J."/>
            <person name="Castinel A."/>
            <person name="Donnadieu C."/>
            <person name="Desvignes T."/>
            <person name="Floi Bucao C."/>
            <person name="Jouanno E."/>
            <person name="Wen M."/>
            <person name="Mejri S."/>
            <person name="Dirks R."/>
            <person name="Jansen H."/>
            <person name="Henkel C."/>
            <person name="Chen W.J."/>
            <person name="Zahm M."/>
            <person name="Cabau C."/>
            <person name="Klopp C."/>
            <person name="Thompson A.W."/>
            <person name="Robinson-Rechavi M."/>
            <person name="Braasch I."/>
            <person name="Lecointre G."/>
            <person name="Bobe J."/>
            <person name="Postlethwait J.H."/>
            <person name="Berthelot C."/>
            <person name="Roest Crollius H."/>
            <person name="Guiguen Y."/>
        </authorList>
    </citation>
    <scope>NUCLEOTIDE SEQUENCE</scope>
    <source>
        <strain evidence="1">WJC10195</strain>
    </source>
</reference>
<dbReference type="AlphaFoldDB" id="A0A9Q1EEF3"/>
<organism evidence="1 2">
    <name type="scientific">Synaphobranchus kaupii</name>
    <name type="common">Kaup's arrowtooth eel</name>
    <dbReference type="NCBI Taxonomy" id="118154"/>
    <lineage>
        <taxon>Eukaryota</taxon>
        <taxon>Metazoa</taxon>
        <taxon>Chordata</taxon>
        <taxon>Craniata</taxon>
        <taxon>Vertebrata</taxon>
        <taxon>Euteleostomi</taxon>
        <taxon>Actinopterygii</taxon>
        <taxon>Neopterygii</taxon>
        <taxon>Teleostei</taxon>
        <taxon>Anguilliformes</taxon>
        <taxon>Synaphobranchidae</taxon>
        <taxon>Synaphobranchus</taxon>
    </lineage>
</organism>
<keyword evidence="2" id="KW-1185">Reference proteome</keyword>
<sequence length="188" mass="20285">MRRGLVCRIPSALHVTAVSFIAPSGGVSSRDQSQRFESCTGAGTEPCSLMPHFRTFPEPDGRHLTARRLECHFGLSPLGGSRWAAIVSAVDVADLPSLWVRVHRADSCTGRARLGAECSSNETEFQSRPWDHLSVSFGGRILIISLISEATIGVPETREVLPRRALRADPSVLIGASHCSVGPSQNEN</sequence>
<name>A0A9Q1EEF3_SYNKA</name>
<accession>A0A9Q1EEF3</accession>
<proteinExistence type="predicted"/>
<comment type="caution">
    <text evidence="1">The sequence shown here is derived from an EMBL/GenBank/DDBJ whole genome shotgun (WGS) entry which is preliminary data.</text>
</comment>
<dbReference type="Proteomes" id="UP001152622">
    <property type="component" value="Chromosome 19"/>
</dbReference>
<gene>
    <name evidence="1" type="ORF">SKAU_G00384010</name>
</gene>
<evidence type="ECO:0000313" key="2">
    <source>
        <dbReference type="Proteomes" id="UP001152622"/>
    </source>
</evidence>
<dbReference type="EMBL" id="JAINUF010000019">
    <property type="protein sequence ID" value="KAJ8337181.1"/>
    <property type="molecule type" value="Genomic_DNA"/>
</dbReference>
<protein>
    <submittedName>
        <fullName evidence="1">Uncharacterized protein</fullName>
    </submittedName>
</protein>